<keyword evidence="3" id="KW-1185">Reference proteome</keyword>
<dbReference type="PANTHER" id="PTHR33474">
    <property type="entry name" value="TRANSMEMBRANE PROTEIN"/>
    <property type="match status" value="1"/>
</dbReference>
<dbReference type="EMBL" id="KI632259">
    <property type="protein sequence ID" value="EYU20877.1"/>
    <property type="molecule type" value="Genomic_DNA"/>
</dbReference>
<evidence type="ECO:0000313" key="3">
    <source>
        <dbReference type="Proteomes" id="UP000030748"/>
    </source>
</evidence>
<dbReference type="KEGG" id="egt:105976546"/>
<keyword evidence="1" id="KW-0732">Signal</keyword>
<name>A0A022PWX9_ERYGU</name>
<feature type="chain" id="PRO_5001506360" description="Transmembrane protein" evidence="1">
    <location>
        <begin position="26"/>
        <end position="82"/>
    </location>
</feature>
<dbReference type="OrthoDB" id="693939at2759"/>
<dbReference type="OMA" id="VPVTRCF"/>
<evidence type="ECO:0008006" key="4">
    <source>
        <dbReference type="Google" id="ProtNLM"/>
    </source>
</evidence>
<dbReference type="PhylomeDB" id="A0A022PWX9"/>
<evidence type="ECO:0000313" key="2">
    <source>
        <dbReference type="EMBL" id="EYU20877.1"/>
    </source>
</evidence>
<dbReference type="PANTHER" id="PTHR33474:SF28">
    <property type="entry name" value="OS01G0815400 PROTEIN"/>
    <property type="match status" value="1"/>
</dbReference>
<accession>A0A022PWX9</accession>
<feature type="signal peptide" evidence="1">
    <location>
        <begin position="1"/>
        <end position="25"/>
    </location>
</feature>
<proteinExistence type="predicted"/>
<sequence>MAFRQRQLVAVLLLYFFLLMVTSSAVPISRSLKTFQNQVSVTYFPYQDVKMEKLVEGRMEMELADYPGTGANHNHDPTPPRT</sequence>
<gene>
    <name evidence="2" type="ORF">MIMGU_mgv1a017313mg</name>
</gene>
<protein>
    <recommendedName>
        <fullName evidence="4">Transmembrane protein</fullName>
    </recommendedName>
</protein>
<organism evidence="2 3">
    <name type="scientific">Erythranthe guttata</name>
    <name type="common">Yellow monkey flower</name>
    <name type="synonym">Mimulus guttatus</name>
    <dbReference type="NCBI Taxonomy" id="4155"/>
    <lineage>
        <taxon>Eukaryota</taxon>
        <taxon>Viridiplantae</taxon>
        <taxon>Streptophyta</taxon>
        <taxon>Embryophyta</taxon>
        <taxon>Tracheophyta</taxon>
        <taxon>Spermatophyta</taxon>
        <taxon>Magnoliopsida</taxon>
        <taxon>eudicotyledons</taxon>
        <taxon>Gunneridae</taxon>
        <taxon>Pentapetalae</taxon>
        <taxon>asterids</taxon>
        <taxon>lamiids</taxon>
        <taxon>Lamiales</taxon>
        <taxon>Phrymaceae</taxon>
        <taxon>Erythranthe</taxon>
    </lineage>
</organism>
<reference evidence="2 3" key="1">
    <citation type="journal article" date="2013" name="Proc. Natl. Acad. Sci. U.S.A.">
        <title>Fine-scale variation in meiotic recombination in Mimulus inferred from population shotgun sequencing.</title>
        <authorList>
            <person name="Hellsten U."/>
            <person name="Wright K.M."/>
            <person name="Jenkins J."/>
            <person name="Shu S."/>
            <person name="Yuan Y."/>
            <person name="Wessler S.R."/>
            <person name="Schmutz J."/>
            <person name="Willis J.H."/>
            <person name="Rokhsar D.S."/>
        </authorList>
    </citation>
    <scope>NUCLEOTIDE SEQUENCE [LARGE SCALE GENOMIC DNA]</scope>
    <source>
        <strain evidence="3">cv. DUN x IM62</strain>
    </source>
</reference>
<dbReference type="Proteomes" id="UP000030748">
    <property type="component" value="Unassembled WGS sequence"/>
</dbReference>
<evidence type="ECO:0000256" key="1">
    <source>
        <dbReference type="SAM" id="SignalP"/>
    </source>
</evidence>
<dbReference type="AlphaFoldDB" id="A0A022PWX9"/>